<dbReference type="Pfam" id="PF03129">
    <property type="entry name" value="HGTP_anticodon"/>
    <property type="match status" value="1"/>
</dbReference>
<dbReference type="PANTHER" id="PTHR11451">
    <property type="entry name" value="THREONINE-TRNA LIGASE"/>
    <property type="match status" value="1"/>
</dbReference>
<dbReference type="STRING" id="1384049.CD29_19090"/>
<dbReference type="GO" id="GO:0005737">
    <property type="term" value="C:cytoplasm"/>
    <property type="evidence" value="ECO:0007669"/>
    <property type="project" value="UniProtKB-SubCell"/>
</dbReference>
<dbReference type="GO" id="GO:0005524">
    <property type="term" value="F:ATP binding"/>
    <property type="evidence" value="ECO:0007669"/>
    <property type="project" value="UniProtKB-UniRule"/>
</dbReference>
<evidence type="ECO:0000256" key="3">
    <source>
        <dbReference type="ARBA" id="ARBA00022555"/>
    </source>
</evidence>
<keyword evidence="8 13" id="KW-0067">ATP-binding</keyword>
<dbReference type="NCBIfam" id="TIGR00418">
    <property type="entry name" value="thrS"/>
    <property type="match status" value="1"/>
</dbReference>
<dbReference type="SUPFAM" id="SSF52954">
    <property type="entry name" value="Class II aaRS ABD-related"/>
    <property type="match status" value="1"/>
</dbReference>
<dbReference type="Gene3D" id="3.30.930.10">
    <property type="entry name" value="Bira Bifunctional Protein, Domain 2"/>
    <property type="match status" value="1"/>
</dbReference>
<feature type="domain" description="Aminoacyl-transfer RNA synthetases class-II family profile" evidence="14">
    <location>
        <begin position="245"/>
        <end position="542"/>
    </location>
</feature>
<dbReference type="FunFam" id="3.30.930.10:FF:000002">
    <property type="entry name" value="Threonine--tRNA ligase"/>
    <property type="match status" value="1"/>
</dbReference>
<dbReference type="GO" id="GO:0046872">
    <property type="term" value="F:metal ion binding"/>
    <property type="evidence" value="ECO:0007669"/>
    <property type="project" value="UniProtKB-KW"/>
</dbReference>
<reference evidence="16 17" key="1">
    <citation type="submission" date="2014-02" db="EMBL/GenBank/DDBJ databases">
        <title>Draft genome sequence of Lysinibacillus manganicus DSM 26584T.</title>
        <authorList>
            <person name="Zhang F."/>
            <person name="Wang G."/>
            <person name="Zhang L."/>
        </authorList>
    </citation>
    <scope>NUCLEOTIDE SEQUENCE [LARGE SCALE GENOMIC DNA]</scope>
    <source>
        <strain evidence="16 17">DSM 26584</strain>
    </source>
</reference>
<dbReference type="EC" id="6.1.1.3" evidence="13"/>
<dbReference type="CDD" id="cd00860">
    <property type="entry name" value="ThrRS_anticodon"/>
    <property type="match status" value="1"/>
</dbReference>
<dbReference type="Pfam" id="PF02824">
    <property type="entry name" value="TGS"/>
    <property type="match status" value="1"/>
</dbReference>
<dbReference type="FunFam" id="3.40.50.800:FF:000001">
    <property type="entry name" value="Threonine--tRNA ligase"/>
    <property type="match status" value="1"/>
</dbReference>
<comment type="caution">
    <text evidence="16">The sequence shown here is derived from an EMBL/GenBank/DDBJ whole genome shotgun (WGS) entry which is preliminary data.</text>
</comment>
<evidence type="ECO:0000256" key="12">
    <source>
        <dbReference type="ARBA" id="ARBA00049515"/>
    </source>
</evidence>
<keyword evidence="10 13" id="KW-0648">Protein biosynthesis</keyword>
<feature type="binding site" evidence="13">
    <location>
        <position position="519"/>
    </location>
    <ligand>
        <name>Zn(2+)</name>
        <dbReference type="ChEBI" id="CHEBI:29105"/>
        <note>catalytic</note>
    </ligand>
</feature>
<gene>
    <name evidence="13" type="primary">thrS</name>
    <name evidence="16" type="ORF">CD29_19090</name>
</gene>
<keyword evidence="11 13" id="KW-0030">Aminoacyl-tRNA synthetase</keyword>
<dbReference type="Gene3D" id="3.30.980.10">
    <property type="entry name" value="Threonyl-trna Synthetase, Chain A, domain 2"/>
    <property type="match status" value="1"/>
</dbReference>
<dbReference type="GO" id="GO:0000049">
    <property type="term" value="F:tRNA binding"/>
    <property type="evidence" value="ECO:0007669"/>
    <property type="project" value="UniProtKB-KW"/>
</dbReference>
<protein>
    <recommendedName>
        <fullName evidence="13">Threonine--tRNA ligase</fullName>
        <ecNumber evidence="13">6.1.1.3</ecNumber>
    </recommendedName>
    <alternativeName>
        <fullName evidence="13">Threonyl-tRNA synthetase</fullName>
        <shortName evidence="13">ThrRS</shortName>
    </alternativeName>
</protein>
<evidence type="ECO:0000256" key="9">
    <source>
        <dbReference type="ARBA" id="ARBA00022884"/>
    </source>
</evidence>
<dbReference type="SMART" id="SM00863">
    <property type="entry name" value="tRNA_SAD"/>
    <property type="match status" value="1"/>
</dbReference>
<dbReference type="InterPro" id="IPR002314">
    <property type="entry name" value="aa-tRNA-synt_IIb"/>
</dbReference>
<dbReference type="FunFam" id="3.30.980.10:FF:000005">
    <property type="entry name" value="Threonyl-tRNA synthetase, mitochondrial"/>
    <property type="match status" value="1"/>
</dbReference>
<evidence type="ECO:0000313" key="16">
    <source>
        <dbReference type="EMBL" id="KGR73667.1"/>
    </source>
</evidence>
<dbReference type="InterPro" id="IPR012675">
    <property type="entry name" value="Beta-grasp_dom_sf"/>
</dbReference>
<evidence type="ECO:0000256" key="10">
    <source>
        <dbReference type="ARBA" id="ARBA00022917"/>
    </source>
</evidence>
<comment type="similarity">
    <text evidence="1 13">Belongs to the class-II aminoacyl-tRNA synthetase family.</text>
</comment>
<dbReference type="GO" id="GO:0004829">
    <property type="term" value="F:threonine-tRNA ligase activity"/>
    <property type="evidence" value="ECO:0007669"/>
    <property type="project" value="UniProtKB-UniRule"/>
</dbReference>
<proteinExistence type="inferred from homology"/>
<accession>A0A0A3IFN4</accession>
<keyword evidence="17" id="KW-1185">Reference proteome</keyword>
<dbReference type="Proteomes" id="UP000030416">
    <property type="component" value="Unassembled WGS sequence"/>
</dbReference>
<evidence type="ECO:0000259" key="14">
    <source>
        <dbReference type="PROSITE" id="PS50862"/>
    </source>
</evidence>
<comment type="subcellular location">
    <subcellularLocation>
        <location evidence="13">Cytoplasm</location>
    </subcellularLocation>
</comment>
<evidence type="ECO:0000256" key="4">
    <source>
        <dbReference type="ARBA" id="ARBA00022598"/>
    </source>
</evidence>
<evidence type="ECO:0000256" key="1">
    <source>
        <dbReference type="ARBA" id="ARBA00008226"/>
    </source>
</evidence>
<dbReference type="CDD" id="cd00771">
    <property type="entry name" value="ThrRS_core"/>
    <property type="match status" value="1"/>
</dbReference>
<dbReference type="PROSITE" id="PS51880">
    <property type="entry name" value="TGS"/>
    <property type="match status" value="1"/>
</dbReference>
<dbReference type="AlphaFoldDB" id="A0A0A3IFN4"/>
<dbReference type="Gene3D" id="3.10.20.30">
    <property type="match status" value="1"/>
</dbReference>
<dbReference type="EMBL" id="JPVN01000039">
    <property type="protein sequence ID" value="KGR73667.1"/>
    <property type="molecule type" value="Genomic_DNA"/>
</dbReference>
<evidence type="ECO:0000256" key="2">
    <source>
        <dbReference type="ARBA" id="ARBA00022490"/>
    </source>
</evidence>
<comment type="caution">
    <text evidence="13">Lacks conserved residue(s) required for the propagation of feature annotation.</text>
</comment>
<evidence type="ECO:0000259" key="15">
    <source>
        <dbReference type="PROSITE" id="PS51880"/>
    </source>
</evidence>
<evidence type="ECO:0000256" key="13">
    <source>
        <dbReference type="HAMAP-Rule" id="MF_00184"/>
    </source>
</evidence>
<dbReference type="InterPro" id="IPR045864">
    <property type="entry name" value="aa-tRNA-synth_II/BPL/LPL"/>
</dbReference>
<sequence length="643" mass="73726">MSEIIKLTFPDGAVKEFARGTTTEDVAASISPGLRKKALAGKLNGELVDLKTPIEEDGTIAIITPESDEALEILRHSTAHLTAQALKRLYPGIKLGIGPVIEGGFYYDVDAPEPISADDFPKIEKEMKKIISENIEIERKNVSRDEAQKIYEEVGDEYKLELLEAIPADEQVSIYYQGDFFDLCRGIHVPSTGKLKEFKLLSLAGAYWRGNSDNKMLQRIYGTAFFNKEDLKHHLQMLEEAKERDHRKIGKELELFTLSQTVGQGLPLWLPNGATIRRIIERYIVDKEVKLGYKHVYTPVLGSKKLYETSGHWEHYQEDMFPPMEMDNETLVLRPMNCPHHMEVYKSSMHSYRQLPIRIGELGTMHRYESSGGLSGLQRVRGMTLNDAHIFVRPDQIKEEFKRVVELVLNVYKDFDLNDYKFRLSYRDPQDTEKYFDDDAMWEKAQSMLKEAMDDLGLDYFEAEGEAAFYGPKLDVQVKTAIGKEETLSTVQLDFLLPERFDLSYIGEDGKHHRPVVIHRGVVSTMERFVAFLIEEYKGAFPTWLAPVQVEVIPVSNEVHYDYARNVVEKLQAAGLRVEMDDREEKLGYKIREAQMKKIPYMLVLGDKEMEADSVNVRRYGSQDSETVSFEDFLTKLVAEANK</sequence>
<keyword evidence="3 13" id="KW-0820">tRNA-binding</keyword>
<dbReference type="InterPro" id="IPR012676">
    <property type="entry name" value="TGS-like"/>
</dbReference>
<comment type="cofactor">
    <cofactor evidence="13">
        <name>Zn(2+)</name>
        <dbReference type="ChEBI" id="CHEBI:29105"/>
    </cofactor>
    <text evidence="13">Binds 1 zinc ion per subunit.</text>
</comment>
<evidence type="ECO:0000256" key="6">
    <source>
        <dbReference type="ARBA" id="ARBA00022741"/>
    </source>
</evidence>
<feature type="binding site" evidence="13">
    <location>
        <position position="338"/>
    </location>
    <ligand>
        <name>Zn(2+)</name>
        <dbReference type="ChEBI" id="CHEBI:29105"/>
        <note>catalytic</note>
    </ligand>
</feature>
<dbReference type="SUPFAM" id="SSF55681">
    <property type="entry name" value="Class II aaRS and biotin synthetases"/>
    <property type="match status" value="1"/>
</dbReference>
<comment type="catalytic activity">
    <reaction evidence="12 13">
        <text>tRNA(Thr) + L-threonine + ATP = L-threonyl-tRNA(Thr) + AMP + diphosphate + H(+)</text>
        <dbReference type="Rhea" id="RHEA:24624"/>
        <dbReference type="Rhea" id="RHEA-COMP:9670"/>
        <dbReference type="Rhea" id="RHEA-COMP:9704"/>
        <dbReference type="ChEBI" id="CHEBI:15378"/>
        <dbReference type="ChEBI" id="CHEBI:30616"/>
        <dbReference type="ChEBI" id="CHEBI:33019"/>
        <dbReference type="ChEBI" id="CHEBI:57926"/>
        <dbReference type="ChEBI" id="CHEBI:78442"/>
        <dbReference type="ChEBI" id="CHEBI:78534"/>
        <dbReference type="ChEBI" id="CHEBI:456215"/>
        <dbReference type="EC" id="6.1.1.3"/>
    </reaction>
</comment>
<dbReference type="SUPFAM" id="SSF55186">
    <property type="entry name" value="ThrRS/AlaRS common domain"/>
    <property type="match status" value="1"/>
</dbReference>
<dbReference type="RefSeq" id="WP_036190142.1">
    <property type="nucleotide sequence ID" value="NZ_AVDA01000039.1"/>
</dbReference>
<keyword evidence="6 13" id="KW-0547">Nucleotide-binding</keyword>
<organism evidence="16 17">
    <name type="scientific">Ureibacillus manganicus DSM 26584</name>
    <dbReference type="NCBI Taxonomy" id="1384049"/>
    <lineage>
        <taxon>Bacteria</taxon>
        <taxon>Bacillati</taxon>
        <taxon>Bacillota</taxon>
        <taxon>Bacilli</taxon>
        <taxon>Bacillales</taxon>
        <taxon>Caryophanaceae</taxon>
        <taxon>Ureibacillus</taxon>
    </lineage>
</organism>
<keyword evidence="2 13" id="KW-0963">Cytoplasm</keyword>
<dbReference type="PRINTS" id="PR01047">
    <property type="entry name" value="TRNASYNTHTHR"/>
</dbReference>
<dbReference type="InterPro" id="IPR036621">
    <property type="entry name" value="Anticodon-bd_dom_sf"/>
</dbReference>
<feature type="domain" description="TGS" evidence="15">
    <location>
        <begin position="1"/>
        <end position="64"/>
    </location>
</feature>
<dbReference type="InterPro" id="IPR002320">
    <property type="entry name" value="Thr-tRNA-ligase_IIa"/>
</dbReference>
<dbReference type="GO" id="GO:0140096">
    <property type="term" value="F:catalytic activity, acting on a protein"/>
    <property type="evidence" value="ECO:0007669"/>
    <property type="project" value="UniProtKB-ARBA"/>
</dbReference>
<keyword evidence="7 13" id="KW-0862">Zinc</keyword>
<evidence type="ECO:0000313" key="17">
    <source>
        <dbReference type="Proteomes" id="UP000030416"/>
    </source>
</evidence>
<evidence type="ECO:0000256" key="5">
    <source>
        <dbReference type="ARBA" id="ARBA00022723"/>
    </source>
</evidence>
<dbReference type="CDD" id="cd01667">
    <property type="entry name" value="TGS_ThrRS"/>
    <property type="match status" value="1"/>
</dbReference>
<dbReference type="InterPro" id="IPR012947">
    <property type="entry name" value="tRNA_SAD"/>
</dbReference>
<dbReference type="GO" id="GO:0016740">
    <property type="term" value="F:transferase activity"/>
    <property type="evidence" value="ECO:0007669"/>
    <property type="project" value="UniProtKB-ARBA"/>
</dbReference>
<dbReference type="InterPro" id="IPR004154">
    <property type="entry name" value="Anticodon-bd"/>
</dbReference>
<dbReference type="HAMAP" id="MF_00184">
    <property type="entry name" value="Thr_tRNA_synth"/>
    <property type="match status" value="1"/>
</dbReference>
<keyword evidence="9 13" id="KW-0694">RNA-binding</keyword>
<evidence type="ECO:0000256" key="8">
    <source>
        <dbReference type="ARBA" id="ARBA00022840"/>
    </source>
</evidence>
<dbReference type="InterPro" id="IPR004095">
    <property type="entry name" value="TGS"/>
</dbReference>
<dbReference type="SUPFAM" id="SSF81271">
    <property type="entry name" value="TGS-like"/>
    <property type="match status" value="1"/>
</dbReference>
<evidence type="ECO:0000256" key="11">
    <source>
        <dbReference type="ARBA" id="ARBA00023146"/>
    </source>
</evidence>
<dbReference type="Pfam" id="PF07973">
    <property type="entry name" value="tRNA_SAD"/>
    <property type="match status" value="1"/>
</dbReference>
<dbReference type="OrthoDB" id="9802304at2"/>
<dbReference type="FunFam" id="3.10.20.30:FF:000005">
    <property type="entry name" value="Threonine--tRNA ligase"/>
    <property type="match status" value="1"/>
</dbReference>
<dbReference type="PANTHER" id="PTHR11451:SF56">
    <property type="entry name" value="THREONINE--TRNA LIGASE 1"/>
    <property type="match status" value="1"/>
</dbReference>
<dbReference type="FunFam" id="3.30.54.20:FF:000002">
    <property type="entry name" value="Threonine--tRNA ligase"/>
    <property type="match status" value="1"/>
</dbReference>
<dbReference type="InterPro" id="IPR006195">
    <property type="entry name" value="aa-tRNA-synth_II"/>
</dbReference>
<dbReference type="InterPro" id="IPR018163">
    <property type="entry name" value="Thr/Ala-tRNA-synth_IIc_edit"/>
</dbReference>
<dbReference type="Gene3D" id="3.40.50.800">
    <property type="entry name" value="Anticodon-binding domain"/>
    <property type="match status" value="1"/>
</dbReference>
<feature type="binding site" evidence="13">
    <location>
        <position position="389"/>
    </location>
    <ligand>
        <name>Zn(2+)</name>
        <dbReference type="ChEBI" id="CHEBI:29105"/>
        <note>catalytic</note>
    </ligand>
</feature>
<dbReference type="GO" id="GO:0006435">
    <property type="term" value="P:threonyl-tRNA aminoacylation"/>
    <property type="evidence" value="ECO:0007669"/>
    <property type="project" value="UniProtKB-UniRule"/>
</dbReference>
<comment type="subunit">
    <text evidence="13">Homodimer.</text>
</comment>
<evidence type="ECO:0000256" key="7">
    <source>
        <dbReference type="ARBA" id="ARBA00022833"/>
    </source>
</evidence>
<name>A0A0A3IFN4_9BACL</name>
<dbReference type="InterPro" id="IPR033728">
    <property type="entry name" value="ThrRS_core"/>
</dbReference>
<dbReference type="Gene3D" id="3.30.54.20">
    <property type="match status" value="1"/>
</dbReference>
<dbReference type="eggNOG" id="COG0441">
    <property type="taxonomic scope" value="Bacteria"/>
</dbReference>
<keyword evidence="5 13" id="KW-0479">Metal-binding</keyword>
<dbReference type="InterPro" id="IPR047246">
    <property type="entry name" value="ThrRS_anticodon"/>
</dbReference>
<keyword evidence="4 13" id="KW-0436">Ligase</keyword>
<dbReference type="PROSITE" id="PS50862">
    <property type="entry name" value="AA_TRNA_LIGASE_II"/>
    <property type="match status" value="1"/>
</dbReference>
<dbReference type="Pfam" id="PF00587">
    <property type="entry name" value="tRNA-synt_2b"/>
    <property type="match status" value="1"/>
</dbReference>